<sequence length="362" mass="39713">MSLPSNSLLTAPVHGQLRAAPIPCDGHTMGRDSLLRYLQIKVHHLIQEQDWESIRVVGAYDRSAVVSRYEKTGKLFNVERPTATVHGRELVIKAFPGADYVQHYALIIATYLAMTGRPADAVTYQPPGHAECRAAVEELNLELNGDLVLVGWGLQHLAPKGGVWTRGPGYAWQRAEVAGHRVVYLGFLHSIWGDVAGRVVARLATLGARDVVYVGKVGALDPAIEPNMWLATGNESLVRGALVTWDDFFGDFAANQVDVQAGLHVTSSSILLENRDWLAKHSEYAFVDPEIGPMGEAARQMGIRFGYLHVISNNLARHYPADLSNERHGEVLRRRASLIDRIRSLIAGRLADGSTRNPGGAR</sequence>
<organism evidence="1 2">
    <name type="scientific">Streptomyces durbertensis</name>
    <dbReference type="NCBI Taxonomy" id="2448886"/>
    <lineage>
        <taxon>Bacteria</taxon>
        <taxon>Bacillati</taxon>
        <taxon>Actinomycetota</taxon>
        <taxon>Actinomycetes</taxon>
        <taxon>Kitasatosporales</taxon>
        <taxon>Streptomycetaceae</taxon>
        <taxon>Streptomyces</taxon>
    </lineage>
</organism>
<dbReference type="Proteomes" id="UP000766698">
    <property type="component" value="Unassembled WGS sequence"/>
</dbReference>
<protein>
    <submittedName>
        <fullName evidence="1">Uncharacterized protein</fullName>
    </submittedName>
</protein>
<dbReference type="SUPFAM" id="SSF53167">
    <property type="entry name" value="Purine and uridine phosphorylases"/>
    <property type="match status" value="1"/>
</dbReference>
<gene>
    <name evidence="1" type="ORF">GL263_08395</name>
</gene>
<dbReference type="InterPro" id="IPR035994">
    <property type="entry name" value="Nucleoside_phosphorylase_sf"/>
</dbReference>
<evidence type="ECO:0000313" key="2">
    <source>
        <dbReference type="Proteomes" id="UP000766698"/>
    </source>
</evidence>
<proteinExistence type="predicted"/>
<accession>A0ABR6EE33</accession>
<keyword evidence="2" id="KW-1185">Reference proteome</keyword>
<reference evidence="2" key="1">
    <citation type="journal article" date="2020" name="Syst. Appl. Microbiol.">
        <title>Streptomyces alkaliterrae sp. nov., isolated from an alkaline soil, and emended descriptions of Streptomyces alkaliphilus, Streptomyces calidiresistens and Streptomyces durbertensis.</title>
        <authorList>
            <person name="Swiecimska M."/>
            <person name="Golinska P."/>
            <person name="Nouioui I."/>
            <person name="Wypij M."/>
            <person name="Rai M."/>
            <person name="Sangal V."/>
            <person name="Goodfellow M."/>
        </authorList>
    </citation>
    <scope>NUCLEOTIDE SEQUENCE [LARGE SCALE GENOMIC DNA]</scope>
    <source>
        <strain evidence="2">DSM 104538</strain>
    </source>
</reference>
<dbReference type="EMBL" id="WMLF01000083">
    <property type="protein sequence ID" value="MBB1243580.1"/>
    <property type="molecule type" value="Genomic_DNA"/>
</dbReference>
<comment type="caution">
    <text evidence="1">The sequence shown here is derived from an EMBL/GenBank/DDBJ whole genome shotgun (WGS) entry which is preliminary data.</text>
</comment>
<name>A0ABR6EE33_9ACTN</name>
<evidence type="ECO:0000313" key="1">
    <source>
        <dbReference type="EMBL" id="MBB1243580.1"/>
    </source>
</evidence>